<dbReference type="InterPro" id="IPR041698">
    <property type="entry name" value="Methyltransf_25"/>
</dbReference>
<accession>A0ABV6VZW0</accession>
<organism evidence="2 3">
    <name type="scientific">Streptacidiphilus cavernicola</name>
    <dbReference type="NCBI Taxonomy" id="3342716"/>
    <lineage>
        <taxon>Bacteria</taxon>
        <taxon>Bacillati</taxon>
        <taxon>Actinomycetota</taxon>
        <taxon>Actinomycetes</taxon>
        <taxon>Kitasatosporales</taxon>
        <taxon>Streptomycetaceae</taxon>
        <taxon>Streptacidiphilus</taxon>
    </lineage>
</organism>
<sequence length="224" mass="24247">MSTHDWLADTRASYDTVAESYAEQVRDLLDRMPYERAALALFAELVRDGGGGPVADLGCGPGRVTAHLRGLGTDAFGIDLSPGMVEVARRDHPGLRFEVGSMTDLDLADASMGGLVAWYSLIHVPDQEIGAVLAQFRRVLRPGGLLLLGFHVGDDARLKTEGYGGHPMRVLVHRRRPDRVAEWLADAGFTVEARTTLRSPESRLGAILFARSSHTSAADISSEL</sequence>
<gene>
    <name evidence="2" type="ORF">ACEZDE_22020</name>
</gene>
<dbReference type="Gene3D" id="3.40.50.150">
    <property type="entry name" value="Vaccinia Virus protein VP39"/>
    <property type="match status" value="1"/>
</dbReference>
<dbReference type="PANTHER" id="PTHR42912">
    <property type="entry name" value="METHYLTRANSFERASE"/>
    <property type="match status" value="1"/>
</dbReference>
<comment type="caution">
    <text evidence="2">The sequence shown here is derived from an EMBL/GenBank/DDBJ whole genome shotgun (WGS) entry which is preliminary data.</text>
</comment>
<dbReference type="SUPFAM" id="SSF53335">
    <property type="entry name" value="S-adenosyl-L-methionine-dependent methyltransferases"/>
    <property type="match status" value="1"/>
</dbReference>
<evidence type="ECO:0000313" key="3">
    <source>
        <dbReference type="Proteomes" id="UP001592531"/>
    </source>
</evidence>
<dbReference type="InterPro" id="IPR029063">
    <property type="entry name" value="SAM-dependent_MTases_sf"/>
</dbReference>
<keyword evidence="2" id="KW-0489">Methyltransferase</keyword>
<evidence type="ECO:0000259" key="1">
    <source>
        <dbReference type="Pfam" id="PF13649"/>
    </source>
</evidence>
<keyword evidence="2" id="KW-0808">Transferase</keyword>
<keyword evidence="3" id="KW-1185">Reference proteome</keyword>
<dbReference type="Proteomes" id="UP001592531">
    <property type="component" value="Unassembled WGS sequence"/>
</dbReference>
<dbReference type="GO" id="GO:0008168">
    <property type="term" value="F:methyltransferase activity"/>
    <property type="evidence" value="ECO:0007669"/>
    <property type="project" value="UniProtKB-KW"/>
</dbReference>
<evidence type="ECO:0000313" key="2">
    <source>
        <dbReference type="EMBL" id="MFC1419289.1"/>
    </source>
</evidence>
<dbReference type="Pfam" id="PF13649">
    <property type="entry name" value="Methyltransf_25"/>
    <property type="match status" value="1"/>
</dbReference>
<dbReference type="CDD" id="cd02440">
    <property type="entry name" value="AdoMet_MTases"/>
    <property type="match status" value="1"/>
</dbReference>
<protein>
    <submittedName>
        <fullName evidence="2">Class I SAM-dependent methyltransferase</fullName>
    </submittedName>
</protein>
<feature type="domain" description="Methyltransferase" evidence="1">
    <location>
        <begin position="54"/>
        <end position="144"/>
    </location>
</feature>
<dbReference type="EMBL" id="JBHFAB010000017">
    <property type="protein sequence ID" value="MFC1419289.1"/>
    <property type="molecule type" value="Genomic_DNA"/>
</dbReference>
<dbReference type="InterPro" id="IPR050508">
    <property type="entry name" value="Methyltransf_Superfamily"/>
</dbReference>
<name>A0ABV6VZW0_9ACTN</name>
<proteinExistence type="predicted"/>
<dbReference type="RefSeq" id="WP_380538450.1">
    <property type="nucleotide sequence ID" value="NZ_JBHFAB010000017.1"/>
</dbReference>
<dbReference type="GO" id="GO:0032259">
    <property type="term" value="P:methylation"/>
    <property type="evidence" value="ECO:0007669"/>
    <property type="project" value="UniProtKB-KW"/>
</dbReference>
<reference evidence="2 3" key="1">
    <citation type="submission" date="2024-09" db="EMBL/GenBank/DDBJ databases">
        <authorList>
            <person name="Lee S.D."/>
        </authorList>
    </citation>
    <scope>NUCLEOTIDE SEQUENCE [LARGE SCALE GENOMIC DNA]</scope>
    <source>
        <strain evidence="2 3">N8-3</strain>
    </source>
</reference>